<dbReference type="SUPFAM" id="SSF81901">
    <property type="entry name" value="HCP-like"/>
    <property type="match status" value="1"/>
</dbReference>
<dbReference type="AlphaFoldDB" id="A0A5D2WM85"/>
<dbReference type="InterPro" id="IPR002885">
    <property type="entry name" value="PPR_rpt"/>
</dbReference>
<keyword evidence="2" id="KW-0677">Repeat</keyword>
<feature type="repeat" description="PPR" evidence="3">
    <location>
        <begin position="446"/>
        <end position="480"/>
    </location>
</feature>
<dbReference type="Proteomes" id="UP000323597">
    <property type="component" value="Chromosome A13"/>
</dbReference>
<dbReference type="PANTHER" id="PTHR47933">
    <property type="entry name" value="PENTATRICOPEPTIDE REPEAT-CONTAINING PROTEIN 1, MITOCHONDRIAL"/>
    <property type="match status" value="1"/>
</dbReference>
<organism evidence="5 6">
    <name type="scientific">Gossypium mustelinum</name>
    <name type="common">Cotton</name>
    <name type="synonym">Gossypium caicoense</name>
    <dbReference type="NCBI Taxonomy" id="34275"/>
    <lineage>
        <taxon>Eukaryota</taxon>
        <taxon>Viridiplantae</taxon>
        <taxon>Streptophyta</taxon>
        <taxon>Embryophyta</taxon>
        <taxon>Tracheophyta</taxon>
        <taxon>Spermatophyta</taxon>
        <taxon>Magnoliopsida</taxon>
        <taxon>eudicotyledons</taxon>
        <taxon>Gunneridae</taxon>
        <taxon>Pentapetalae</taxon>
        <taxon>rosids</taxon>
        <taxon>malvids</taxon>
        <taxon>Malvales</taxon>
        <taxon>Malvaceae</taxon>
        <taxon>Malvoideae</taxon>
        <taxon>Gossypium</taxon>
    </lineage>
</organism>
<gene>
    <name evidence="5" type="ORF">E1A91_A13G249000v1</name>
</gene>
<dbReference type="PROSITE" id="PS51375">
    <property type="entry name" value="PPR"/>
    <property type="match status" value="6"/>
</dbReference>
<accession>A0A5D2WM85</accession>
<name>A0A5D2WM85_GOSMU</name>
<protein>
    <recommendedName>
        <fullName evidence="7">Pentacotripeptide-repeat region of PRORP domain-containing protein</fullName>
    </recommendedName>
</protein>
<evidence type="ECO:0000256" key="3">
    <source>
        <dbReference type="PROSITE-ProRule" id="PRU00708"/>
    </source>
</evidence>
<evidence type="ECO:0000256" key="2">
    <source>
        <dbReference type="ARBA" id="ARBA00022737"/>
    </source>
</evidence>
<feature type="compositionally biased region" description="Basic and acidic residues" evidence="4">
    <location>
        <begin position="9"/>
        <end position="21"/>
    </location>
</feature>
<evidence type="ECO:0000313" key="5">
    <source>
        <dbReference type="EMBL" id="TYJ02727.1"/>
    </source>
</evidence>
<comment type="similarity">
    <text evidence="1">Belongs to the PPR family. P subfamily.</text>
</comment>
<dbReference type="GO" id="GO:0003729">
    <property type="term" value="F:mRNA binding"/>
    <property type="evidence" value="ECO:0007669"/>
    <property type="project" value="TreeGrafter"/>
</dbReference>
<dbReference type="EMBL" id="CM017648">
    <property type="protein sequence ID" value="TYJ02727.1"/>
    <property type="molecule type" value="Genomic_DNA"/>
</dbReference>
<feature type="repeat" description="PPR" evidence="3">
    <location>
        <begin position="270"/>
        <end position="304"/>
    </location>
</feature>
<dbReference type="InterPro" id="IPR051240">
    <property type="entry name" value="Mito_RNA-Proc/Resp"/>
</dbReference>
<feature type="repeat" description="PPR" evidence="3">
    <location>
        <begin position="551"/>
        <end position="586"/>
    </location>
</feature>
<dbReference type="Gene3D" id="1.25.40.10">
    <property type="entry name" value="Tetratricopeptide repeat domain"/>
    <property type="match status" value="3"/>
</dbReference>
<dbReference type="Pfam" id="PF13041">
    <property type="entry name" value="PPR_2"/>
    <property type="match status" value="2"/>
</dbReference>
<feature type="repeat" description="PPR" evidence="3">
    <location>
        <begin position="516"/>
        <end position="550"/>
    </location>
</feature>
<sequence length="614" mass="69087">MRNSGYNDPIKKPKIKSETKKKTSAGYRVRVLQFAHFQSFFKYVQQKEEEMWRSMSARSRLLMVAREFGVTQMNQVLRRKRLHSFPKASLSPILHRFFSHSSANPSDDSSPGFTDPQLDFIAGIETSNTQVPSLEGLAVDESGMDSFVTGDSKIDMEEETQAYEIDGNKLENVLSLLQSRVDGSLESNLNAMDLDLHEDFVVKVVETPYILGENLIRFLKWVMEKPGFDVTATVVDSLVKIICSDARMKNAYGLWDLVKKIGEKREGFLNVGVLNELIALFSKLGKGKAAMEVFDKFADFGCVPNEDSFYFTVEALCRRSFYDWGWSVCEKMLSEESLPDGERVGKIISWFCKGGKAKEAHTVYFSAKGKNKVLPRSSVNILIGSLCKKDETVKLALEMLDGFSGDERNYAIKPFSAVVRGLCRTKNVDEAKNVILKMIEQGPPPGNAVFNSVVNGYSKAGDMEKAKEVMKLMETRGLKPDVYTYTVIMSGYANGGQMDQACEILSEAKKKHTKLSPATYHTLIRGYCKIEEFDKALNLLAEMKDFGVQPNVDEYNKLIQSLCLKVLDWQTAEKLFDEMKENGLYLNGITRSLIMAVKELESEGTDIMEETTKA</sequence>
<dbReference type="Pfam" id="PF01535">
    <property type="entry name" value="PPR"/>
    <property type="match status" value="2"/>
</dbReference>
<dbReference type="PANTHER" id="PTHR47933:SF59">
    <property type="entry name" value="SAP DOMAIN-CONTAINING PROTEIN"/>
    <property type="match status" value="1"/>
</dbReference>
<evidence type="ECO:0000313" key="6">
    <source>
        <dbReference type="Proteomes" id="UP000323597"/>
    </source>
</evidence>
<evidence type="ECO:0000256" key="1">
    <source>
        <dbReference type="ARBA" id="ARBA00007626"/>
    </source>
</evidence>
<feature type="repeat" description="PPR" evidence="3">
    <location>
        <begin position="411"/>
        <end position="445"/>
    </location>
</feature>
<dbReference type="InterPro" id="IPR011990">
    <property type="entry name" value="TPR-like_helical_dom_sf"/>
</dbReference>
<evidence type="ECO:0008006" key="7">
    <source>
        <dbReference type="Google" id="ProtNLM"/>
    </source>
</evidence>
<feature type="repeat" description="PPR" evidence="3">
    <location>
        <begin position="481"/>
        <end position="515"/>
    </location>
</feature>
<keyword evidence="6" id="KW-1185">Reference proteome</keyword>
<proteinExistence type="inferred from homology"/>
<feature type="region of interest" description="Disordered" evidence="4">
    <location>
        <begin position="1"/>
        <end position="22"/>
    </location>
</feature>
<evidence type="ECO:0000256" key="4">
    <source>
        <dbReference type="SAM" id="MobiDB-lite"/>
    </source>
</evidence>
<reference evidence="5 6" key="1">
    <citation type="submission" date="2019-07" db="EMBL/GenBank/DDBJ databases">
        <title>WGS assembly of Gossypium mustelinum.</title>
        <authorList>
            <person name="Chen Z.J."/>
            <person name="Sreedasyam A."/>
            <person name="Ando A."/>
            <person name="Song Q."/>
            <person name="De L."/>
            <person name="Hulse-Kemp A."/>
            <person name="Ding M."/>
            <person name="Ye W."/>
            <person name="Kirkbride R."/>
            <person name="Jenkins J."/>
            <person name="Plott C."/>
            <person name="Lovell J."/>
            <person name="Lin Y.-M."/>
            <person name="Vaughn R."/>
            <person name="Liu B."/>
            <person name="Li W."/>
            <person name="Simpson S."/>
            <person name="Scheffler B."/>
            <person name="Saski C."/>
            <person name="Grover C."/>
            <person name="Hu G."/>
            <person name="Conover J."/>
            <person name="Carlson J."/>
            <person name="Shu S."/>
            <person name="Boston L."/>
            <person name="Williams M."/>
            <person name="Peterson D."/>
            <person name="Mcgee K."/>
            <person name="Jones D."/>
            <person name="Wendel J."/>
            <person name="Stelly D."/>
            <person name="Grimwood J."/>
            <person name="Schmutz J."/>
        </authorList>
    </citation>
    <scope>NUCLEOTIDE SEQUENCE [LARGE SCALE GENOMIC DNA]</scope>
    <source>
        <strain evidence="5">1408120.09</strain>
    </source>
</reference>
<dbReference type="NCBIfam" id="TIGR00756">
    <property type="entry name" value="PPR"/>
    <property type="match status" value="4"/>
</dbReference>